<name>A0A6A6BRW9_9PEZI</name>
<protein>
    <recommendedName>
        <fullName evidence="9">Mis6 domain-containing protein</fullName>
    </recommendedName>
</protein>
<dbReference type="OrthoDB" id="6347512at2759"/>
<accession>A0A6A6BRW9</accession>
<dbReference type="Pfam" id="PF07778">
    <property type="entry name" value="CENP-I"/>
    <property type="match status" value="1"/>
</dbReference>
<evidence type="ECO:0000256" key="6">
    <source>
        <dbReference type="ARBA" id="ARBA00023328"/>
    </source>
</evidence>
<dbReference type="RefSeq" id="XP_033401747.1">
    <property type="nucleotide sequence ID" value="XM_033543850.1"/>
</dbReference>
<dbReference type="GO" id="GO:0000939">
    <property type="term" value="C:inner kinetochore"/>
    <property type="evidence" value="ECO:0007669"/>
    <property type="project" value="TreeGrafter"/>
</dbReference>
<keyword evidence="4" id="KW-0158">Chromosome</keyword>
<dbReference type="Proteomes" id="UP000799438">
    <property type="component" value="Unassembled WGS sequence"/>
</dbReference>
<evidence type="ECO:0000256" key="3">
    <source>
        <dbReference type="ARBA" id="ARBA00005470"/>
    </source>
</evidence>
<evidence type="ECO:0000256" key="2">
    <source>
        <dbReference type="ARBA" id="ARBA00004584"/>
    </source>
</evidence>
<evidence type="ECO:0000256" key="5">
    <source>
        <dbReference type="ARBA" id="ARBA00023242"/>
    </source>
</evidence>
<dbReference type="PANTHER" id="PTHR48208">
    <property type="entry name" value="CENTROMERE PROTEIN I"/>
    <property type="match status" value="1"/>
</dbReference>
<dbReference type="GO" id="GO:0000070">
    <property type="term" value="P:mitotic sister chromatid segregation"/>
    <property type="evidence" value="ECO:0007669"/>
    <property type="project" value="TreeGrafter"/>
</dbReference>
<evidence type="ECO:0000313" key="7">
    <source>
        <dbReference type="EMBL" id="KAF2146035.1"/>
    </source>
</evidence>
<proteinExistence type="inferred from homology"/>
<evidence type="ECO:0000256" key="1">
    <source>
        <dbReference type="ARBA" id="ARBA00004123"/>
    </source>
</evidence>
<dbReference type="InterPro" id="IPR012485">
    <property type="entry name" value="CENP-I"/>
</dbReference>
<dbReference type="CDD" id="cd22647">
    <property type="entry name" value="CTF3_NTD_HEAT"/>
    <property type="match status" value="1"/>
</dbReference>
<comment type="similarity">
    <text evidence="3">Belongs to the CENP-I/CTF3 family.</text>
</comment>
<dbReference type="PANTHER" id="PTHR48208:SF2">
    <property type="entry name" value="CENTROMERE PROTEIN I"/>
    <property type="match status" value="1"/>
</dbReference>
<dbReference type="GO" id="GO:0034080">
    <property type="term" value="P:CENP-A containing chromatin assembly"/>
    <property type="evidence" value="ECO:0007669"/>
    <property type="project" value="TreeGrafter"/>
</dbReference>
<dbReference type="GeneID" id="54301347"/>
<evidence type="ECO:0000313" key="8">
    <source>
        <dbReference type="Proteomes" id="UP000799438"/>
    </source>
</evidence>
<dbReference type="AlphaFoldDB" id="A0A6A6BRW9"/>
<comment type="subcellular location">
    <subcellularLocation>
        <location evidence="2">Chromosome</location>
        <location evidence="2">Centromere</location>
    </subcellularLocation>
    <subcellularLocation>
        <location evidence="1">Nucleus</location>
    </subcellularLocation>
</comment>
<sequence length="727" mass="79175">MPALPDSLSTAIDALRIASSTPPKQRPQSVAAHVDAVCSHAYQNGLARDQLKAIVAIVTRKARLDQTSQTNLVKNLYPADRISSEIITTVVCGLGQGQAKPSSATQSALVKWLIAVLDVLEDATILSKLYGLIFNLLDMLALRTPLCHLLSLITRRKHVRPFRIQQLLELVRATAQDPALVGLLRVYKDYYPDIIIGNAATSRASLPTPSQDEWRQRLHAIQEANAERAERVKPHQNGFKVIRRGAKRSKASIVPEVHTSRAHETSVTLDELDTADDLIKSLDKVELPNQILASLKDPLLQKYLILKSSDVAARRLEFWLECFLRDALDATADGSGAPSDLNELLEGLLSYTKATKILLPIVQEFFKSYLTVWNGSDCSAAVIGLLSFLPIQTFDGFRDTYLKPAEIAIVSSGTDDAYERLLDLYTQLTRKWAHAANNDGKDASGQPQPGGPLSQNFANLTTHISTTILSILSSVPLTTNTATSTLTFYSTLATLSTPITPLTIPPALTIYNLLFHPSLATLSQVCALLTTYKRAFEADMHSVTLPRATTNAFNGYLMDVANLLWRSRGLTSHDLNALACLCPAPLHDALNAYVARLETVPALAAAAAAANNSSSTTPTPATPPPPKPAEYTLTAHFSLPANHLTCAPAAAAFARLEQRAVLAADAVRHAPGPVSQRSLHRLAKAGGMELSWKAYRVEVLRWLEEKGVTGIRDFMFATMKDLMREAA</sequence>
<reference evidence="7" key="1">
    <citation type="journal article" date="2020" name="Stud. Mycol.">
        <title>101 Dothideomycetes genomes: a test case for predicting lifestyles and emergence of pathogens.</title>
        <authorList>
            <person name="Haridas S."/>
            <person name="Albert R."/>
            <person name="Binder M."/>
            <person name="Bloem J."/>
            <person name="Labutti K."/>
            <person name="Salamov A."/>
            <person name="Andreopoulos B."/>
            <person name="Baker S."/>
            <person name="Barry K."/>
            <person name="Bills G."/>
            <person name="Bluhm B."/>
            <person name="Cannon C."/>
            <person name="Castanera R."/>
            <person name="Culley D."/>
            <person name="Daum C."/>
            <person name="Ezra D."/>
            <person name="Gonzalez J."/>
            <person name="Henrissat B."/>
            <person name="Kuo A."/>
            <person name="Liang C."/>
            <person name="Lipzen A."/>
            <person name="Lutzoni F."/>
            <person name="Magnuson J."/>
            <person name="Mondo S."/>
            <person name="Nolan M."/>
            <person name="Ohm R."/>
            <person name="Pangilinan J."/>
            <person name="Park H.-J."/>
            <person name="Ramirez L."/>
            <person name="Alfaro M."/>
            <person name="Sun H."/>
            <person name="Tritt A."/>
            <person name="Yoshinaga Y."/>
            <person name="Zwiers L.-H."/>
            <person name="Turgeon B."/>
            <person name="Goodwin S."/>
            <person name="Spatafora J."/>
            <person name="Crous P."/>
            <person name="Grigoriev I."/>
        </authorList>
    </citation>
    <scope>NUCLEOTIDE SEQUENCE</scope>
    <source>
        <strain evidence="7">CBS 121167</strain>
    </source>
</reference>
<keyword evidence="8" id="KW-1185">Reference proteome</keyword>
<evidence type="ECO:0000256" key="4">
    <source>
        <dbReference type="ARBA" id="ARBA00022454"/>
    </source>
</evidence>
<evidence type="ECO:0008006" key="9">
    <source>
        <dbReference type="Google" id="ProtNLM"/>
    </source>
</evidence>
<organism evidence="7 8">
    <name type="scientific">Aplosporella prunicola CBS 121167</name>
    <dbReference type="NCBI Taxonomy" id="1176127"/>
    <lineage>
        <taxon>Eukaryota</taxon>
        <taxon>Fungi</taxon>
        <taxon>Dikarya</taxon>
        <taxon>Ascomycota</taxon>
        <taxon>Pezizomycotina</taxon>
        <taxon>Dothideomycetes</taxon>
        <taxon>Dothideomycetes incertae sedis</taxon>
        <taxon>Botryosphaeriales</taxon>
        <taxon>Aplosporellaceae</taxon>
        <taxon>Aplosporella</taxon>
    </lineage>
</organism>
<dbReference type="GO" id="GO:0005634">
    <property type="term" value="C:nucleus"/>
    <property type="evidence" value="ECO:0007669"/>
    <property type="project" value="UniProtKB-SubCell"/>
</dbReference>
<keyword evidence="6" id="KW-0137">Centromere</keyword>
<gene>
    <name evidence="7" type="ORF">K452DRAFT_315297</name>
</gene>
<dbReference type="EMBL" id="ML995476">
    <property type="protein sequence ID" value="KAF2146035.1"/>
    <property type="molecule type" value="Genomic_DNA"/>
</dbReference>
<keyword evidence="5" id="KW-0539">Nucleus</keyword>